<proteinExistence type="predicted"/>
<dbReference type="Proteomes" id="UP001056120">
    <property type="component" value="Linkage Group LG10"/>
</dbReference>
<evidence type="ECO:0000313" key="1">
    <source>
        <dbReference type="EMBL" id="KAI3802644.1"/>
    </source>
</evidence>
<organism evidence="1 2">
    <name type="scientific">Smallanthus sonchifolius</name>
    <dbReference type="NCBI Taxonomy" id="185202"/>
    <lineage>
        <taxon>Eukaryota</taxon>
        <taxon>Viridiplantae</taxon>
        <taxon>Streptophyta</taxon>
        <taxon>Embryophyta</taxon>
        <taxon>Tracheophyta</taxon>
        <taxon>Spermatophyta</taxon>
        <taxon>Magnoliopsida</taxon>
        <taxon>eudicotyledons</taxon>
        <taxon>Gunneridae</taxon>
        <taxon>Pentapetalae</taxon>
        <taxon>asterids</taxon>
        <taxon>campanulids</taxon>
        <taxon>Asterales</taxon>
        <taxon>Asteraceae</taxon>
        <taxon>Asteroideae</taxon>
        <taxon>Heliantheae alliance</taxon>
        <taxon>Millerieae</taxon>
        <taxon>Smallanthus</taxon>
    </lineage>
</organism>
<evidence type="ECO:0000313" key="2">
    <source>
        <dbReference type="Proteomes" id="UP001056120"/>
    </source>
</evidence>
<dbReference type="EMBL" id="CM042027">
    <property type="protein sequence ID" value="KAI3802644.1"/>
    <property type="molecule type" value="Genomic_DNA"/>
</dbReference>
<gene>
    <name evidence="1" type="ORF">L1987_30784</name>
</gene>
<sequence>MSSTSPKICDWTSKSLLKRCFGASDDMGKMGESDKFKQDNTSVDRYGVGMSMSYLNSGWEPGKRNRQVFEPSGQWEIEIDNFFGSGVEGKGGPLDGYGELEREVEETVKVGESVGIVMTGFNNQIRKMVQGEKEASSSR</sequence>
<protein>
    <submittedName>
        <fullName evidence="1">Uncharacterized protein</fullName>
    </submittedName>
</protein>
<comment type="caution">
    <text evidence="1">The sequence shown here is derived from an EMBL/GenBank/DDBJ whole genome shotgun (WGS) entry which is preliminary data.</text>
</comment>
<accession>A0ACB9I357</accession>
<reference evidence="2" key="1">
    <citation type="journal article" date="2022" name="Mol. Ecol. Resour.">
        <title>The genomes of chicory, endive, great burdock and yacon provide insights into Asteraceae palaeo-polyploidization history and plant inulin production.</title>
        <authorList>
            <person name="Fan W."/>
            <person name="Wang S."/>
            <person name="Wang H."/>
            <person name="Wang A."/>
            <person name="Jiang F."/>
            <person name="Liu H."/>
            <person name="Zhao H."/>
            <person name="Xu D."/>
            <person name="Zhang Y."/>
        </authorList>
    </citation>
    <scope>NUCLEOTIDE SEQUENCE [LARGE SCALE GENOMIC DNA]</scope>
    <source>
        <strain evidence="2">cv. Yunnan</strain>
    </source>
</reference>
<name>A0ACB9I357_9ASTR</name>
<reference evidence="1 2" key="2">
    <citation type="journal article" date="2022" name="Mol. Ecol. Resour.">
        <title>The genomes of chicory, endive, great burdock and yacon provide insights into Asteraceae paleo-polyploidization history and plant inulin production.</title>
        <authorList>
            <person name="Fan W."/>
            <person name="Wang S."/>
            <person name="Wang H."/>
            <person name="Wang A."/>
            <person name="Jiang F."/>
            <person name="Liu H."/>
            <person name="Zhao H."/>
            <person name="Xu D."/>
            <person name="Zhang Y."/>
        </authorList>
    </citation>
    <scope>NUCLEOTIDE SEQUENCE [LARGE SCALE GENOMIC DNA]</scope>
    <source>
        <strain evidence="2">cv. Yunnan</strain>
        <tissue evidence="1">Leaves</tissue>
    </source>
</reference>
<keyword evidence="2" id="KW-1185">Reference proteome</keyword>